<dbReference type="NCBIfam" id="TIGR02887">
    <property type="entry name" value="spore_ger_x_C"/>
    <property type="match status" value="1"/>
</dbReference>
<protein>
    <submittedName>
        <fullName evidence="11">Ger(X)C family spore germination protein</fullName>
    </submittedName>
</protein>
<evidence type="ECO:0000256" key="8">
    <source>
        <dbReference type="SAM" id="SignalP"/>
    </source>
</evidence>
<keyword evidence="12" id="KW-1185">Reference proteome</keyword>
<evidence type="ECO:0000259" key="10">
    <source>
        <dbReference type="Pfam" id="PF25198"/>
    </source>
</evidence>
<dbReference type="PROSITE" id="PS51257">
    <property type="entry name" value="PROKAR_LIPOPROTEIN"/>
    <property type="match status" value="1"/>
</dbReference>
<evidence type="ECO:0000256" key="7">
    <source>
        <dbReference type="ARBA" id="ARBA00023288"/>
    </source>
</evidence>
<keyword evidence="3" id="KW-0309">Germination</keyword>
<dbReference type="EMBL" id="WEIO01000003">
    <property type="protein sequence ID" value="KAB7707353.1"/>
    <property type="molecule type" value="Genomic_DNA"/>
</dbReference>
<dbReference type="PANTHER" id="PTHR35789">
    <property type="entry name" value="SPORE GERMINATION PROTEIN B3"/>
    <property type="match status" value="1"/>
</dbReference>
<dbReference type="Proteomes" id="UP000429595">
    <property type="component" value="Unassembled WGS sequence"/>
</dbReference>
<feature type="domain" description="Spore germination protein N-terminal" evidence="10">
    <location>
        <begin position="19"/>
        <end position="183"/>
    </location>
</feature>
<evidence type="ECO:0000256" key="4">
    <source>
        <dbReference type="ARBA" id="ARBA00022729"/>
    </source>
</evidence>
<dbReference type="GO" id="GO:0009847">
    <property type="term" value="P:spore germination"/>
    <property type="evidence" value="ECO:0007669"/>
    <property type="project" value="InterPro"/>
</dbReference>
<dbReference type="AlphaFoldDB" id="A0A6I1FWE8"/>
<comment type="similarity">
    <text evidence="2">Belongs to the GerABKC lipoprotein family.</text>
</comment>
<gene>
    <name evidence="11" type="ORF">F9802_06255</name>
</gene>
<dbReference type="Pfam" id="PF05504">
    <property type="entry name" value="Spore_GerAC"/>
    <property type="match status" value="1"/>
</dbReference>
<keyword evidence="4 8" id="KW-0732">Signal</keyword>
<dbReference type="GO" id="GO:0016020">
    <property type="term" value="C:membrane"/>
    <property type="evidence" value="ECO:0007669"/>
    <property type="project" value="UniProtKB-SubCell"/>
</dbReference>
<evidence type="ECO:0000256" key="6">
    <source>
        <dbReference type="ARBA" id="ARBA00023139"/>
    </source>
</evidence>
<evidence type="ECO:0000256" key="1">
    <source>
        <dbReference type="ARBA" id="ARBA00004635"/>
    </source>
</evidence>
<proteinExistence type="inferred from homology"/>
<dbReference type="InterPro" id="IPR038501">
    <property type="entry name" value="Spore_GerAC_C_sf"/>
</dbReference>
<accession>A0A6I1FWE8</accession>
<dbReference type="InterPro" id="IPR046953">
    <property type="entry name" value="Spore_GerAC-like_C"/>
</dbReference>
<dbReference type="PANTHER" id="PTHR35789:SF1">
    <property type="entry name" value="SPORE GERMINATION PROTEIN B3"/>
    <property type="match status" value="1"/>
</dbReference>
<organism evidence="11 12">
    <name type="scientific">Bacillus aerolatus</name>
    <dbReference type="NCBI Taxonomy" id="2653354"/>
    <lineage>
        <taxon>Bacteria</taxon>
        <taxon>Bacillati</taxon>
        <taxon>Bacillota</taxon>
        <taxon>Bacilli</taxon>
        <taxon>Bacillales</taxon>
        <taxon>Bacillaceae</taxon>
        <taxon>Bacillus</taxon>
    </lineage>
</organism>
<dbReference type="InterPro" id="IPR008844">
    <property type="entry name" value="Spore_GerAC-like"/>
</dbReference>
<reference evidence="11 12" key="1">
    <citation type="submission" date="2019-10" db="EMBL/GenBank/DDBJ databases">
        <title>Bacillus aerolatum sp. nov., isolated from bioaerosol of sport playgrounds.</title>
        <authorList>
            <person name="Chen P."/>
            <person name="Zhang G."/>
        </authorList>
    </citation>
    <scope>NUCLEOTIDE SEQUENCE [LARGE SCALE GENOMIC DNA]</scope>
    <source>
        <strain evidence="11 12">CX253</strain>
    </source>
</reference>
<evidence type="ECO:0000313" key="11">
    <source>
        <dbReference type="EMBL" id="KAB7707353.1"/>
    </source>
</evidence>
<evidence type="ECO:0000256" key="5">
    <source>
        <dbReference type="ARBA" id="ARBA00023136"/>
    </source>
</evidence>
<evidence type="ECO:0000256" key="3">
    <source>
        <dbReference type="ARBA" id="ARBA00022544"/>
    </source>
</evidence>
<comment type="subcellular location">
    <subcellularLocation>
        <location evidence="1">Membrane</location>
        <topology evidence="1">Lipid-anchor</topology>
    </subcellularLocation>
</comment>
<feature type="domain" description="Spore germination GerAC-like C-terminal" evidence="9">
    <location>
        <begin position="196"/>
        <end position="350"/>
    </location>
</feature>
<keyword evidence="7" id="KW-0449">Lipoprotein</keyword>
<keyword evidence="6" id="KW-0564">Palmitate</keyword>
<evidence type="ECO:0000259" key="9">
    <source>
        <dbReference type="Pfam" id="PF05504"/>
    </source>
</evidence>
<dbReference type="Pfam" id="PF25198">
    <property type="entry name" value="Spore_GerAC_N"/>
    <property type="match status" value="1"/>
</dbReference>
<feature type="signal peptide" evidence="8">
    <location>
        <begin position="1"/>
        <end position="19"/>
    </location>
</feature>
<comment type="caution">
    <text evidence="11">The sequence shown here is derived from an EMBL/GenBank/DDBJ whole genome shotgun (WGS) entry which is preliminary data.</text>
</comment>
<dbReference type="Gene3D" id="3.30.300.210">
    <property type="entry name" value="Nutrient germinant receptor protein C, domain 3"/>
    <property type="match status" value="1"/>
</dbReference>
<evidence type="ECO:0000256" key="2">
    <source>
        <dbReference type="ARBA" id="ARBA00007886"/>
    </source>
</evidence>
<dbReference type="RefSeq" id="WP_152150317.1">
    <property type="nucleotide sequence ID" value="NZ_WEIO01000003.1"/>
</dbReference>
<dbReference type="InterPro" id="IPR057336">
    <property type="entry name" value="GerAC_N"/>
</dbReference>
<name>A0A6I1FWE8_9BACI</name>
<feature type="chain" id="PRO_5039542195" evidence="8">
    <location>
        <begin position="20"/>
        <end position="353"/>
    </location>
</feature>
<evidence type="ECO:0000313" key="12">
    <source>
        <dbReference type="Proteomes" id="UP000429595"/>
    </source>
</evidence>
<sequence length="353" mass="40023">MKKYILLFLCLILSGCVNKSIIDEVDIERGVGYDEASDNKIRGTILLSKYNEDGTTENVTMTVVDETSVNILSRLQRQSDSTIVYGSLKLVIFSEAIAKKDLIEISDAFVRDARLGSRMYFVISEGSAQKVLKGEYGDHGNATFISDALDHNIKHGDVPKTNLHLFVYDYTQKGRTAYLPIIKKLNQQRIDISAIGLLDRQGHLVDKVSVKDMFYLKLLVDKYSGGSQVVKLDGDRATIRSIHSKNKIKISKRNPLEMSINIKVEGIIQEYRGKKLTQKKIEQFEKKFAEEINQNTTKLIKRFQQLGIDPAGLGHNAKQQTRNFDFKKWDDEYKDLTVHVKTDVTILESGVVQ</sequence>
<keyword evidence="5" id="KW-0472">Membrane</keyword>